<evidence type="ECO:0000256" key="2">
    <source>
        <dbReference type="ARBA" id="ARBA00022862"/>
    </source>
</evidence>
<dbReference type="HOGENOM" id="CLU_1123435_0_0_11"/>
<evidence type="ECO:0000313" key="17">
    <source>
        <dbReference type="Proteomes" id="UP000016743"/>
    </source>
</evidence>
<evidence type="ECO:0000256" key="12">
    <source>
        <dbReference type="ARBA" id="ARBA00082991"/>
    </source>
</evidence>
<dbReference type="FunFam" id="3.40.30.10:FF:000118">
    <property type="entry name" value="Peroxiredoxin AhpE"/>
    <property type="match status" value="1"/>
</dbReference>
<evidence type="ECO:0000256" key="4">
    <source>
        <dbReference type="ARBA" id="ARBA00023284"/>
    </source>
</evidence>
<feature type="domain" description="Thioredoxin" evidence="15">
    <location>
        <begin position="3"/>
        <end position="163"/>
    </location>
</feature>
<comment type="function">
    <text evidence="7">Thiol-specific peroxidase that catalyzes the reduction of hydrogen peroxide and organic hydroperoxides to water and alcohols, respectively. Plays a role in cell protection against oxidative stress by detoxifying peroxides. May represent an important antioxidant defense against cytotoxic peroxides, especially peroxynitrite, which can be formed by activated macrophages during infection.</text>
</comment>
<dbReference type="KEGG" id="lxy:O159_13710"/>
<evidence type="ECO:0000256" key="5">
    <source>
        <dbReference type="ARBA" id="ARBA00032824"/>
    </source>
</evidence>
<evidence type="ECO:0000259" key="15">
    <source>
        <dbReference type="PROSITE" id="PS51352"/>
    </source>
</evidence>
<dbReference type="EMBL" id="CP006734">
    <property type="protein sequence ID" value="AGW41440.1"/>
    <property type="molecule type" value="Genomic_DNA"/>
</dbReference>
<comment type="subunit">
    <text evidence="9">Homodimer. Forms both dimers and octamers; a tightly-associated dimer and a ring-like octamer.</text>
</comment>
<feature type="region of interest" description="Disordered" evidence="14">
    <location>
        <begin position="133"/>
        <end position="155"/>
    </location>
</feature>
<dbReference type="eggNOG" id="COG1225">
    <property type="taxonomic scope" value="Bacteria"/>
</dbReference>
<evidence type="ECO:0000256" key="10">
    <source>
        <dbReference type="ARBA" id="ARBA00067009"/>
    </source>
</evidence>
<dbReference type="CDD" id="cd03018">
    <property type="entry name" value="PRX_AhpE_like"/>
    <property type="match status" value="1"/>
</dbReference>
<evidence type="ECO:0000256" key="13">
    <source>
        <dbReference type="ARBA" id="ARBA00083736"/>
    </source>
</evidence>
<dbReference type="Pfam" id="PF00578">
    <property type="entry name" value="AhpC-TSA"/>
    <property type="match status" value="1"/>
</dbReference>
<dbReference type="EC" id="1.11.1.29" evidence="10"/>
<dbReference type="Gene3D" id="3.40.30.10">
    <property type="entry name" value="Glutaredoxin"/>
    <property type="match status" value="1"/>
</dbReference>
<evidence type="ECO:0000256" key="7">
    <source>
        <dbReference type="ARBA" id="ARBA00056930"/>
    </source>
</evidence>
<dbReference type="Proteomes" id="UP000016743">
    <property type="component" value="Chromosome"/>
</dbReference>
<keyword evidence="2" id="KW-0049">Antioxidant</keyword>
<evidence type="ECO:0000256" key="3">
    <source>
        <dbReference type="ARBA" id="ARBA00023002"/>
    </source>
</evidence>
<dbReference type="InterPro" id="IPR036249">
    <property type="entry name" value="Thioredoxin-like_sf"/>
</dbReference>
<feature type="compositionally biased region" description="Basic and acidic residues" evidence="14">
    <location>
        <begin position="228"/>
        <end position="239"/>
    </location>
</feature>
<comment type="similarity">
    <text evidence="8">Belongs to the peroxiredoxin family. AhpE subfamily.</text>
</comment>
<feature type="region of interest" description="Disordered" evidence="14">
    <location>
        <begin position="226"/>
        <end position="247"/>
    </location>
</feature>
<dbReference type="SUPFAM" id="SSF52833">
    <property type="entry name" value="Thioredoxin-like"/>
    <property type="match status" value="1"/>
</dbReference>
<dbReference type="InterPro" id="IPR013766">
    <property type="entry name" value="Thioredoxin_domain"/>
</dbReference>
<comment type="catalytic activity">
    <reaction evidence="6">
        <text>[mycoredoxin]-L-dithiol + a hydroperoxide = [mycoredoxin]-L-disulfide + an alcohol + H2O</text>
        <dbReference type="Rhea" id="RHEA:62640"/>
        <dbReference type="Rhea" id="RHEA-COMP:16137"/>
        <dbReference type="Rhea" id="RHEA-COMP:16138"/>
        <dbReference type="ChEBI" id="CHEBI:15377"/>
        <dbReference type="ChEBI" id="CHEBI:29950"/>
        <dbReference type="ChEBI" id="CHEBI:30879"/>
        <dbReference type="ChEBI" id="CHEBI:35924"/>
        <dbReference type="ChEBI" id="CHEBI:50058"/>
        <dbReference type="EC" id="1.11.1.29"/>
    </reaction>
</comment>
<dbReference type="AlphaFoldDB" id="U3P559"/>
<evidence type="ECO:0000256" key="14">
    <source>
        <dbReference type="SAM" id="MobiDB-lite"/>
    </source>
</evidence>
<organism evidence="16 17">
    <name type="scientific">Leifsonia xyli subsp. cynodontis DSM 46306</name>
    <dbReference type="NCBI Taxonomy" id="1389489"/>
    <lineage>
        <taxon>Bacteria</taxon>
        <taxon>Bacillati</taxon>
        <taxon>Actinomycetota</taxon>
        <taxon>Actinomycetes</taxon>
        <taxon>Micrococcales</taxon>
        <taxon>Microbacteriaceae</taxon>
        <taxon>Leifsonia</taxon>
    </lineage>
</organism>
<dbReference type="PANTHER" id="PTHR43110:SF1">
    <property type="entry name" value="THIOL PEROXIDASE"/>
    <property type="match status" value="1"/>
</dbReference>
<sequence>MALENDTQAPDFELPNQHGQAVRLSDFRGRKAVAIVFFPLAFSGTCTGELCELRDNLALFEDHRVELLAVSVDSKFTLRAWAEHEGYGFTLLADFWPHGGIAKEYGVFLAEKGFANRATFVIDESGIIRSSLHHRPRPSAFDRGLPRGPGPPARARRLTASGAQWALPGSNRRHPRCKRGALPAELKARHLAQPTELDAVRATMALRPPAPARRPASPAVAVPGLRWARPDTRAEKTTKETFSCRPS</sequence>
<evidence type="ECO:0000256" key="8">
    <source>
        <dbReference type="ARBA" id="ARBA00060973"/>
    </source>
</evidence>
<dbReference type="PANTHER" id="PTHR43110">
    <property type="entry name" value="THIOL PEROXIDASE"/>
    <property type="match status" value="1"/>
</dbReference>
<dbReference type="GO" id="GO:0004601">
    <property type="term" value="F:peroxidase activity"/>
    <property type="evidence" value="ECO:0007669"/>
    <property type="project" value="UniProtKB-KW"/>
</dbReference>
<reference evidence="16 17" key="1">
    <citation type="journal article" date="2013" name="Genome Announc.">
        <title>Complete Genome Sequence of Leifsonia xyli subsp. cynodontis Strain DSM46306, a Gram-Positive Bacterial Pathogen of Grasses.</title>
        <authorList>
            <person name="Monteiro-Vitorello C.B."/>
            <person name="Zerillo M.M."/>
            <person name="Van Sluys M.A."/>
            <person name="Camargo L.E."/>
            <person name="Kitajima J.P."/>
        </authorList>
    </citation>
    <scope>NUCLEOTIDE SEQUENCE [LARGE SCALE GENOMIC DNA]</scope>
    <source>
        <strain evidence="16 17">DSM 46306</strain>
    </source>
</reference>
<keyword evidence="4" id="KW-0676">Redox-active center</keyword>
<evidence type="ECO:0000256" key="1">
    <source>
        <dbReference type="ARBA" id="ARBA00022559"/>
    </source>
</evidence>
<keyword evidence="1" id="KW-0575">Peroxidase</keyword>
<evidence type="ECO:0000256" key="6">
    <source>
        <dbReference type="ARBA" id="ARBA00052774"/>
    </source>
</evidence>
<dbReference type="STRING" id="1389489.O159_13710"/>
<evidence type="ECO:0000256" key="11">
    <source>
        <dbReference type="ARBA" id="ARBA00068979"/>
    </source>
</evidence>
<dbReference type="InterPro" id="IPR050455">
    <property type="entry name" value="Tpx_Peroxidase_subfamily"/>
</dbReference>
<proteinExistence type="inferred from homology"/>
<name>U3P559_LEIXC</name>
<gene>
    <name evidence="16" type="ORF">O159_13710</name>
</gene>
<dbReference type="PROSITE" id="PS51352">
    <property type="entry name" value="THIOREDOXIN_2"/>
    <property type="match status" value="1"/>
</dbReference>
<evidence type="ECO:0000256" key="9">
    <source>
        <dbReference type="ARBA" id="ARBA00065226"/>
    </source>
</evidence>
<keyword evidence="3" id="KW-0560">Oxidoreductase</keyword>
<protein>
    <recommendedName>
        <fullName evidence="11">Alkyl hydroperoxide reductase E</fullName>
        <ecNumber evidence="10">1.11.1.29</ecNumber>
    </recommendedName>
    <alternativeName>
        <fullName evidence="12">Mycoredoxin-dependent peroxiredoxin</fullName>
    </alternativeName>
    <alternativeName>
        <fullName evidence="13">Peroxiredoxin AhpE</fullName>
    </alternativeName>
    <alternativeName>
        <fullName evidence="5">Thioredoxin peroxidase</fullName>
    </alternativeName>
</protein>
<accession>U3P559</accession>
<keyword evidence="17" id="KW-1185">Reference proteome</keyword>
<evidence type="ECO:0000313" key="16">
    <source>
        <dbReference type="EMBL" id="AGW41440.1"/>
    </source>
</evidence>
<dbReference type="InterPro" id="IPR000866">
    <property type="entry name" value="AhpC/TSA"/>
</dbReference>